<evidence type="ECO:0000256" key="8">
    <source>
        <dbReference type="ARBA" id="ARBA00022692"/>
    </source>
</evidence>
<dbReference type="GO" id="GO:0006355">
    <property type="term" value="P:regulation of DNA-templated transcription"/>
    <property type="evidence" value="ECO:0007669"/>
    <property type="project" value="InterPro"/>
</dbReference>
<keyword evidence="9" id="KW-0677">Repeat</keyword>
<evidence type="ECO:0000259" key="19">
    <source>
        <dbReference type="PROSITE" id="PS50113"/>
    </source>
</evidence>
<dbReference type="InterPro" id="IPR000700">
    <property type="entry name" value="PAS-assoc_C"/>
</dbReference>
<evidence type="ECO:0000256" key="13">
    <source>
        <dbReference type="ARBA" id="ARBA00023012"/>
    </source>
</evidence>
<feature type="domain" description="PAS" evidence="18">
    <location>
        <begin position="497"/>
        <end position="576"/>
    </location>
</feature>
<dbReference type="InterPro" id="IPR001610">
    <property type="entry name" value="PAC"/>
</dbReference>
<dbReference type="InterPro" id="IPR036890">
    <property type="entry name" value="HATPase_C_sf"/>
</dbReference>
<dbReference type="AlphaFoldDB" id="A0A832M3Y7"/>
<dbReference type="InterPro" id="IPR013656">
    <property type="entry name" value="PAS_4"/>
</dbReference>
<dbReference type="SMART" id="SM00091">
    <property type="entry name" value="PAS"/>
    <property type="match status" value="4"/>
</dbReference>
<feature type="transmembrane region" description="Helical" evidence="16">
    <location>
        <begin position="52"/>
        <end position="72"/>
    </location>
</feature>
<dbReference type="InterPro" id="IPR000014">
    <property type="entry name" value="PAS"/>
</dbReference>
<name>A0A832M3Y7_9CYAN</name>
<keyword evidence="8 16" id="KW-0812">Transmembrane</keyword>
<comment type="caution">
    <text evidence="20">The sequence shown here is derived from an EMBL/GenBank/DDBJ whole genome shotgun (WGS) entry which is preliminary data.</text>
</comment>
<feature type="coiled-coil region" evidence="15">
    <location>
        <begin position="95"/>
        <end position="122"/>
    </location>
</feature>
<keyword evidence="10" id="KW-0547">Nucleotide-binding</keyword>
<keyword evidence="7" id="KW-0808">Transferase</keyword>
<dbReference type="InterPro" id="IPR013655">
    <property type="entry name" value="PAS_fold_3"/>
</dbReference>
<organism evidence="20">
    <name type="scientific">Oscillatoriales cyanobacterium SpSt-402</name>
    <dbReference type="NCBI Taxonomy" id="2282168"/>
    <lineage>
        <taxon>Bacteria</taxon>
        <taxon>Bacillati</taxon>
        <taxon>Cyanobacteriota</taxon>
        <taxon>Cyanophyceae</taxon>
        <taxon>Oscillatoriophycideae</taxon>
        <taxon>Oscillatoriales</taxon>
    </lineage>
</organism>
<dbReference type="InterPro" id="IPR003594">
    <property type="entry name" value="HATPase_dom"/>
</dbReference>
<evidence type="ECO:0000313" key="20">
    <source>
        <dbReference type="EMBL" id="HGW95538.1"/>
    </source>
</evidence>
<keyword evidence="4" id="KW-1003">Cell membrane</keyword>
<dbReference type="PANTHER" id="PTHR43304">
    <property type="entry name" value="PHYTOCHROME-LIKE PROTEIN CPH1"/>
    <property type="match status" value="1"/>
</dbReference>
<dbReference type="CDD" id="cd00130">
    <property type="entry name" value="PAS"/>
    <property type="match status" value="4"/>
</dbReference>
<proteinExistence type="predicted"/>
<feature type="domain" description="PAC" evidence="19">
    <location>
        <begin position="705"/>
        <end position="757"/>
    </location>
</feature>
<feature type="domain" description="PAC" evidence="19">
    <location>
        <begin position="198"/>
        <end position="249"/>
    </location>
</feature>
<feature type="domain" description="Histidine kinase" evidence="17">
    <location>
        <begin position="761"/>
        <end position="1003"/>
    </location>
</feature>
<evidence type="ECO:0000256" key="1">
    <source>
        <dbReference type="ARBA" id="ARBA00000085"/>
    </source>
</evidence>
<dbReference type="EC" id="2.7.13.3" evidence="3"/>
<evidence type="ECO:0000256" key="4">
    <source>
        <dbReference type="ARBA" id="ARBA00022475"/>
    </source>
</evidence>
<dbReference type="Pfam" id="PF00989">
    <property type="entry name" value="PAS"/>
    <property type="match status" value="1"/>
</dbReference>
<dbReference type="NCBIfam" id="TIGR00229">
    <property type="entry name" value="sensory_box"/>
    <property type="match status" value="3"/>
</dbReference>
<evidence type="ECO:0000259" key="17">
    <source>
        <dbReference type="PROSITE" id="PS50109"/>
    </source>
</evidence>
<feature type="domain" description="PAC" evidence="19">
    <location>
        <begin position="444"/>
        <end position="496"/>
    </location>
</feature>
<dbReference type="SUPFAM" id="SSF55874">
    <property type="entry name" value="ATPase domain of HSP90 chaperone/DNA topoisomerase II/histidine kinase"/>
    <property type="match status" value="1"/>
</dbReference>
<dbReference type="Pfam" id="PF08447">
    <property type="entry name" value="PAS_3"/>
    <property type="match status" value="3"/>
</dbReference>
<evidence type="ECO:0000256" key="12">
    <source>
        <dbReference type="ARBA" id="ARBA00022989"/>
    </source>
</evidence>
<dbReference type="Gene3D" id="3.30.565.10">
    <property type="entry name" value="Histidine kinase-like ATPase, C-terminal domain"/>
    <property type="match status" value="1"/>
</dbReference>
<dbReference type="SUPFAM" id="SSF55785">
    <property type="entry name" value="PYP-like sensor domain (PAS domain)"/>
    <property type="match status" value="5"/>
</dbReference>
<dbReference type="InterPro" id="IPR035965">
    <property type="entry name" value="PAS-like_dom_sf"/>
</dbReference>
<dbReference type="GO" id="GO:0000155">
    <property type="term" value="F:phosphorelay sensor kinase activity"/>
    <property type="evidence" value="ECO:0007669"/>
    <property type="project" value="InterPro"/>
</dbReference>
<evidence type="ECO:0000256" key="7">
    <source>
        <dbReference type="ARBA" id="ARBA00022679"/>
    </source>
</evidence>
<dbReference type="GO" id="GO:0005886">
    <property type="term" value="C:plasma membrane"/>
    <property type="evidence" value="ECO:0007669"/>
    <property type="project" value="UniProtKB-SubCell"/>
</dbReference>
<sequence>MRIAFPLTLRRLVTTVPLRGVMVLPFVLPTVIPNSHFWGAIQANTPTTTLVGLLTFGGAFALGWLAAIQLTARSTQLNRTTRKRAVDHLKQRLPTNRLIRERSQLEAERKQAEDHLRKTEQWLHHYSQLSPGNIYTLVEEPDGTIWFEYMSSAVETIHEYTAEQVLQDAYLLLDAIHPDDRAGYQQAVLESKQTLNSFVHQWRVVTPSGKVKWLQGNSQPERRENGVVAWHGVVVDISDRKQVEDALRQSEILNRTILNALPDLIIRMHQDGTYLDIKPTTAFPIEFPNFKLGENIRNFLPSEAAEQRLDAAAKALHTGTIQVYEFPLVVQGQQLWQEARVVPLNAEEVIVVVRDLTPRKQIEEALRQSEARLALSQQVAQVGYWEFDLEKQASTWSEITFHHWGVDPTQPEPSFAELLKRVHPNDLAYFQQNVEAAMTAGTPYHLDLRVIHPDGSIRYLDSRGESLLNSQGQVLKLIGTSMDITERKKAESALQESETRFRQLAETVREGFFVFETTTSQYSYLNSACINISGIPTNPSQTDQEYFRGMTHWFQNIHPDDRDRIERALQQERQGSNFNEEYRFIRPDGEIRWLKSQAFPIQDEANTIVRIVGTVEDITERKQIEEALRDSEERFRRAFDDAPIGISLVCPTGQFLKVNAHYCSLLGYTEEELLALTFQEITHSADLKTDEEGFRQLLSGEIRSFQMEKRYITKQGMTIPVLMNVAPIRDHDGRVIYCVGHIQDIRDRLRVEQMKEEFISVVSHELRTPLTSIRGALGILETGVFSDRPDKAKHMLQIAINNSDRLVRLVDEILSLERLDSGKVQLVIEQCQVADLMQQAIDGIQAIADQAAVTLSLTPLSATLWAAPDALVQTLTNLLSNAIKFSSPGNTVWLKAEIGNQESGIGNREKKLSLTPPPLHSSPPSPFLLFSVKDQGRGIPAEKLDIIFEKFQQVDVSDCRKKAGTGLGLAICKNIVQQHGGQIWVESTVGQGSTFYFTIPLDNRNRLTKTNDQ</sequence>
<dbReference type="SMART" id="SM00086">
    <property type="entry name" value="PAC"/>
    <property type="match status" value="4"/>
</dbReference>
<dbReference type="InterPro" id="IPR003661">
    <property type="entry name" value="HisK_dim/P_dom"/>
</dbReference>
<feature type="transmembrane region" description="Helical" evidence="16">
    <location>
        <begin position="12"/>
        <end position="32"/>
    </location>
</feature>
<reference evidence="20" key="1">
    <citation type="journal article" date="2020" name="mSystems">
        <title>Genome- and Community-Level Interaction Insights into Carbon Utilization and Element Cycling Functions of Hydrothermarchaeota in Hydrothermal Sediment.</title>
        <authorList>
            <person name="Zhou Z."/>
            <person name="Liu Y."/>
            <person name="Xu W."/>
            <person name="Pan J."/>
            <person name="Luo Z.H."/>
            <person name="Li M."/>
        </authorList>
    </citation>
    <scope>NUCLEOTIDE SEQUENCE [LARGE SCALE GENOMIC DNA]</scope>
    <source>
        <strain evidence="20">SpSt-402</strain>
    </source>
</reference>
<feature type="domain" description="PAS" evidence="18">
    <location>
        <begin position="631"/>
        <end position="701"/>
    </location>
</feature>
<dbReference type="InterPro" id="IPR004358">
    <property type="entry name" value="Sig_transdc_His_kin-like_C"/>
</dbReference>
<dbReference type="FunFam" id="1.10.287.130:FF:000001">
    <property type="entry name" value="Two-component sensor histidine kinase"/>
    <property type="match status" value="1"/>
</dbReference>
<evidence type="ECO:0000256" key="16">
    <source>
        <dbReference type="SAM" id="Phobius"/>
    </source>
</evidence>
<dbReference type="EMBL" id="DSRD01000916">
    <property type="protein sequence ID" value="HGW95538.1"/>
    <property type="molecule type" value="Genomic_DNA"/>
</dbReference>
<dbReference type="PROSITE" id="PS50113">
    <property type="entry name" value="PAC"/>
    <property type="match status" value="4"/>
</dbReference>
<evidence type="ECO:0000256" key="3">
    <source>
        <dbReference type="ARBA" id="ARBA00012438"/>
    </source>
</evidence>
<comment type="subcellular location">
    <subcellularLocation>
        <location evidence="2">Cell inner membrane</location>
        <topology evidence="2">Multi-pass membrane protein</topology>
    </subcellularLocation>
</comment>
<keyword evidence="11" id="KW-0418">Kinase</keyword>
<feature type="domain" description="PAC" evidence="19">
    <location>
        <begin position="578"/>
        <end position="630"/>
    </location>
</feature>
<evidence type="ECO:0000256" key="6">
    <source>
        <dbReference type="ARBA" id="ARBA00022553"/>
    </source>
</evidence>
<gene>
    <name evidence="20" type="ORF">ENR47_14850</name>
</gene>
<dbReference type="PROSITE" id="PS50109">
    <property type="entry name" value="HIS_KIN"/>
    <property type="match status" value="1"/>
</dbReference>
<dbReference type="InterPro" id="IPR052162">
    <property type="entry name" value="Sensor_kinase/Photoreceptor"/>
</dbReference>
<dbReference type="Gene3D" id="3.30.450.20">
    <property type="entry name" value="PAS domain"/>
    <property type="match status" value="5"/>
</dbReference>
<dbReference type="CDD" id="cd00082">
    <property type="entry name" value="HisKA"/>
    <property type="match status" value="1"/>
</dbReference>
<dbReference type="Gene3D" id="2.10.70.100">
    <property type="match status" value="1"/>
</dbReference>
<evidence type="ECO:0000256" key="11">
    <source>
        <dbReference type="ARBA" id="ARBA00022777"/>
    </source>
</evidence>
<dbReference type="PRINTS" id="PR00344">
    <property type="entry name" value="BCTRLSENSOR"/>
</dbReference>
<dbReference type="FunFam" id="2.10.70.100:FF:000001">
    <property type="entry name" value="Sensory transduction histidine kinase"/>
    <property type="match status" value="1"/>
</dbReference>
<dbReference type="SMART" id="SM00388">
    <property type="entry name" value="HisKA"/>
    <property type="match status" value="1"/>
</dbReference>
<dbReference type="PROSITE" id="PS50112">
    <property type="entry name" value="PAS"/>
    <property type="match status" value="2"/>
</dbReference>
<keyword evidence="5" id="KW-0997">Cell inner membrane</keyword>
<dbReference type="Gene3D" id="1.10.287.130">
    <property type="match status" value="1"/>
</dbReference>
<evidence type="ECO:0000259" key="18">
    <source>
        <dbReference type="PROSITE" id="PS50112"/>
    </source>
</evidence>
<evidence type="ECO:0000256" key="10">
    <source>
        <dbReference type="ARBA" id="ARBA00022741"/>
    </source>
</evidence>
<evidence type="ECO:0000256" key="15">
    <source>
        <dbReference type="SAM" id="Coils"/>
    </source>
</evidence>
<keyword evidence="14 16" id="KW-0472">Membrane</keyword>
<dbReference type="GO" id="GO:0000166">
    <property type="term" value="F:nucleotide binding"/>
    <property type="evidence" value="ECO:0007669"/>
    <property type="project" value="UniProtKB-KW"/>
</dbReference>
<dbReference type="Pfam" id="PF08448">
    <property type="entry name" value="PAS_4"/>
    <property type="match status" value="1"/>
</dbReference>
<keyword evidence="15" id="KW-0175">Coiled coil</keyword>
<protein>
    <recommendedName>
        <fullName evidence="3">histidine kinase</fullName>
        <ecNumber evidence="3">2.7.13.3</ecNumber>
    </recommendedName>
</protein>
<accession>A0A832M3Y7</accession>
<dbReference type="Pfam" id="PF02518">
    <property type="entry name" value="HATPase_c"/>
    <property type="match status" value="1"/>
</dbReference>
<keyword evidence="13" id="KW-0902">Two-component regulatory system</keyword>
<evidence type="ECO:0000256" key="14">
    <source>
        <dbReference type="ARBA" id="ARBA00023136"/>
    </source>
</evidence>
<dbReference type="SMART" id="SM00387">
    <property type="entry name" value="HATPase_c"/>
    <property type="match status" value="1"/>
</dbReference>
<evidence type="ECO:0000256" key="9">
    <source>
        <dbReference type="ARBA" id="ARBA00022737"/>
    </source>
</evidence>
<evidence type="ECO:0000256" key="5">
    <source>
        <dbReference type="ARBA" id="ARBA00022519"/>
    </source>
</evidence>
<dbReference type="InterPro" id="IPR005467">
    <property type="entry name" value="His_kinase_dom"/>
</dbReference>
<dbReference type="InterPro" id="IPR036097">
    <property type="entry name" value="HisK_dim/P_sf"/>
</dbReference>
<dbReference type="CDD" id="cd16922">
    <property type="entry name" value="HATPase_EvgS-ArcB-TorS-like"/>
    <property type="match status" value="1"/>
</dbReference>
<dbReference type="InterPro" id="IPR013767">
    <property type="entry name" value="PAS_fold"/>
</dbReference>
<keyword evidence="12 16" id="KW-1133">Transmembrane helix</keyword>
<dbReference type="Pfam" id="PF00512">
    <property type="entry name" value="HisKA"/>
    <property type="match status" value="1"/>
</dbReference>
<comment type="catalytic activity">
    <reaction evidence="1">
        <text>ATP + protein L-histidine = ADP + protein N-phospho-L-histidine.</text>
        <dbReference type="EC" id="2.7.13.3"/>
    </reaction>
</comment>
<dbReference type="PANTHER" id="PTHR43304:SF1">
    <property type="entry name" value="PAC DOMAIN-CONTAINING PROTEIN"/>
    <property type="match status" value="1"/>
</dbReference>
<dbReference type="SUPFAM" id="SSF47384">
    <property type="entry name" value="Homodimeric domain of signal transducing histidine kinase"/>
    <property type="match status" value="1"/>
</dbReference>
<dbReference type="FunFam" id="3.30.565.10:FF:000006">
    <property type="entry name" value="Sensor histidine kinase WalK"/>
    <property type="match status" value="1"/>
</dbReference>
<evidence type="ECO:0000256" key="2">
    <source>
        <dbReference type="ARBA" id="ARBA00004429"/>
    </source>
</evidence>
<keyword evidence="6" id="KW-0597">Phosphoprotein</keyword>